<name>A0A3P8WYZ9_CYNSE</name>
<dbReference type="FunCoup" id="A0A3P8WYZ9">
    <property type="interactions" value="380"/>
</dbReference>
<reference evidence="2" key="3">
    <citation type="submission" date="2025-09" db="UniProtKB">
        <authorList>
            <consortium name="Ensembl"/>
        </authorList>
    </citation>
    <scope>IDENTIFICATION</scope>
</reference>
<feature type="compositionally biased region" description="Acidic residues" evidence="1">
    <location>
        <begin position="281"/>
        <end position="290"/>
    </location>
</feature>
<feature type="compositionally biased region" description="Basic and acidic residues" evidence="1">
    <location>
        <begin position="207"/>
        <end position="216"/>
    </location>
</feature>
<dbReference type="InParanoid" id="A0A3P8WYZ9"/>
<dbReference type="RefSeq" id="XP_008330839.1">
    <property type="nucleotide sequence ID" value="XM_008332617.3"/>
</dbReference>
<dbReference type="GeneTree" id="ENSGT00920000150426"/>
<feature type="compositionally biased region" description="Polar residues" evidence="1">
    <location>
        <begin position="183"/>
        <end position="206"/>
    </location>
</feature>
<dbReference type="STRING" id="244447.ENSCSEP00000030621"/>
<feature type="region of interest" description="Disordered" evidence="1">
    <location>
        <begin position="183"/>
        <end position="364"/>
    </location>
</feature>
<dbReference type="Ensembl" id="ENSCSET00000031027.1">
    <property type="protein sequence ID" value="ENSCSEP00000030621.1"/>
    <property type="gene ID" value="ENSCSEG00000019619.1"/>
</dbReference>
<dbReference type="PANTHER" id="PTHR14726">
    <property type="entry name" value="JHY PROTEIN HOMOLOG"/>
    <property type="match status" value="1"/>
</dbReference>
<dbReference type="GeneID" id="103395055"/>
<accession>A0A3P8WYZ9</accession>
<reference evidence="2" key="2">
    <citation type="submission" date="2025-08" db="UniProtKB">
        <authorList>
            <consortium name="Ensembl"/>
        </authorList>
    </citation>
    <scope>IDENTIFICATION</scope>
</reference>
<feature type="region of interest" description="Disordered" evidence="1">
    <location>
        <begin position="158"/>
        <end position="177"/>
    </location>
</feature>
<evidence type="ECO:0000313" key="2">
    <source>
        <dbReference type="Ensembl" id="ENSCSEP00000030621.1"/>
    </source>
</evidence>
<keyword evidence="3" id="KW-1185">Reference proteome</keyword>
<dbReference type="InterPro" id="IPR027968">
    <property type="entry name" value="JHY"/>
</dbReference>
<feature type="compositionally biased region" description="Basic and acidic residues" evidence="1">
    <location>
        <begin position="49"/>
        <end position="60"/>
    </location>
</feature>
<evidence type="ECO:0000256" key="1">
    <source>
        <dbReference type="SAM" id="MobiDB-lite"/>
    </source>
</evidence>
<organism evidence="2 3">
    <name type="scientific">Cynoglossus semilaevis</name>
    <name type="common">Tongue sole</name>
    <dbReference type="NCBI Taxonomy" id="244447"/>
    <lineage>
        <taxon>Eukaryota</taxon>
        <taxon>Metazoa</taxon>
        <taxon>Chordata</taxon>
        <taxon>Craniata</taxon>
        <taxon>Vertebrata</taxon>
        <taxon>Euteleostomi</taxon>
        <taxon>Actinopterygii</taxon>
        <taxon>Neopterygii</taxon>
        <taxon>Teleostei</taxon>
        <taxon>Neoteleostei</taxon>
        <taxon>Acanthomorphata</taxon>
        <taxon>Carangaria</taxon>
        <taxon>Pleuronectiformes</taxon>
        <taxon>Pleuronectoidei</taxon>
        <taxon>Cynoglossidae</taxon>
        <taxon>Cynoglossinae</taxon>
        <taxon>Cynoglossus</taxon>
    </lineage>
</organism>
<dbReference type="Pfam" id="PF15261">
    <property type="entry name" value="JHY"/>
    <property type="match status" value="1"/>
</dbReference>
<protein>
    <submittedName>
        <fullName evidence="2">Junctional cadherin complex regulator</fullName>
    </submittedName>
</protein>
<dbReference type="GO" id="GO:0035082">
    <property type="term" value="P:axoneme assembly"/>
    <property type="evidence" value="ECO:0007669"/>
    <property type="project" value="TreeGrafter"/>
</dbReference>
<proteinExistence type="predicted"/>
<dbReference type="KEGG" id="csem:103395055"/>
<feature type="compositionally biased region" description="Acidic residues" evidence="1">
    <location>
        <begin position="71"/>
        <end position="88"/>
    </location>
</feature>
<reference evidence="2 3" key="1">
    <citation type="journal article" date="2014" name="Nat. Genet.">
        <title>Whole-genome sequence of a flatfish provides insights into ZW sex chromosome evolution and adaptation to a benthic lifestyle.</title>
        <authorList>
            <person name="Chen S."/>
            <person name="Zhang G."/>
            <person name="Shao C."/>
            <person name="Huang Q."/>
            <person name="Liu G."/>
            <person name="Zhang P."/>
            <person name="Song W."/>
            <person name="An N."/>
            <person name="Chalopin D."/>
            <person name="Volff J.N."/>
            <person name="Hong Y."/>
            <person name="Li Q."/>
            <person name="Sha Z."/>
            <person name="Zhou H."/>
            <person name="Xie M."/>
            <person name="Yu Q."/>
            <person name="Liu Y."/>
            <person name="Xiang H."/>
            <person name="Wang N."/>
            <person name="Wu K."/>
            <person name="Yang C."/>
            <person name="Zhou Q."/>
            <person name="Liao X."/>
            <person name="Yang L."/>
            <person name="Hu Q."/>
            <person name="Zhang J."/>
            <person name="Meng L."/>
            <person name="Jin L."/>
            <person name="Tian Y."/>
            <person name="Lian J."/>
            <person name="Yang J."/>
            <person name="Miao G."/>
            <person name="Liu S."/>
            <person name="Liang Z."/>
            <person name="Yan F."/>
            <person name="Li Y."/>
            <person name="Sun B."/>
            <person name="Zhang H."/>
            <person name="Zhang J."/>
            <person name="Zhu Y."/>
            <person name="Du M."/>
            <person name="Zhao Y."/>
            <person name="Schartl M."/>
            <person name="Tang Q."/>
            <person name="Wang J."/>
        </authorList>
    </citation>
    <scope>NUCLEOTIDE SEQUENCE</scope>
</reference>
<dbReference type="CTD" id="79864"/>
<dbReference type="Proteomes" id="UP000265120">
    <property type="component" value="Chromosome 19"/>
</dbReference>
<dbReference type="OrthoDB" id="10057281at2759"/>
<feature type="region of interest" description="Disordered" evidence="1">
    <location>
        <begin position="1"/>
        <end position="129"/>
    </location>
</feature>
<feature type="compositionally biased region" description="Basic and acidic residues" evidence="1">
    <location>
        <begin position="297"/>
        <end position="327"/>
    </location>
</feature>
<feature type="region of interest" description="Disordered" evidence="1">
    <location>
        <begin position="608"/>
        <end position="631"/>
    </location>
</feature>
<dbReference type="PANTHER" id="PTHR14726:SF1">
    <property type="entry name" value="JHY PROTEIN HOMOLOG"/>
    <property type="match status" value="1"/>
</dbReference>
<evidence type="ECO:0000313" key="3">
    <source>
        <dbReference type="Proteomes" id="UP000265120"/>
    </source>
</evidence>
<sequence length="668" mass="74996">MGEGDGQTCPDLETERKNGTKQWESVESDTESLAQEKAYQQKLQSCPGQHDHDEHTHAENECTGSLHQGNGEDDFEEENLVYDSLDESSDPRTQSGLFTDDNSAQCDGSRNNLKKNDNSADSSQISFEEVSKENITEEVEIKGGYRYIVVTSPADVETPQVGVDNANQPYHLHPGEYQASCVSPHNDSYALQDNSEGNISKSSVTSEEAHAADNQKDPSYPGGRAAQETGPSLVIIPKGSNKKQLTQTRHIVDRNKKTLGRTLPKRGSYVRKHVLKKIPDDTTEEQESLEDTTPKQNQKDNAESEQKMQDFRVTKTQEAKLKEDHNPGEQQQPPLAQVKRGSSLPRPAAATHRKPSKTTSSKSLPTTINVNISLDTSSQLLPLFQQKDQDAILGLASLHGHTQLSPASEYPQRSIPGKLSHISPEGMNMQLYQQNKESHHEQTLRFNSLPWPLSQVKDLQTEHFPLSLPDTPNTGASSQNRSYPVLPPIGKLLTADSKLSFGQSLNTANLGDNSECESYLFRMDKEKELKAKEALKQQKADSNLRSFHLDHNAIEYKAEKMRRQRMYSNVIRNMNKHLSRIPFLPAKDPEGNDKKVPRMKALEYAKTIAKPRARSQSKQSQEQHSESISKFAPHLQGLDVSELTRMELLRKRHEEEKRAVACFKKYTF</sequence>
<dbReference type="AlphaFoldDB" id="A0A3P8WYZ9"/>
<dbReference type="OMA" id="INHERAR"/>
<feature type="compositionally biased region" description="Polar residues" evidence="1">
    <location>
        <begin position="91"/>
        <end position="111"/>
    </location>
</feature>